<reference evidence="2 3" key="1">
    <citation type="submission" date="2024-09" db="EMBL/GenBank/DDBJ databases">
        <authorList>
            <person name="Sun Q."/>
            <person name="Mori K."/>
        </authorList>
    </citation>
    <scope>NUCLEOTIDE SEQUENCE [LARGE SCALE GENOMIC DNA]</scope>
    <source>
        <strain evidence="2 3">CGMCC 1.9126</strain>
    </source>
</reference>
<gene>
    <name evidence="2" type="ORF">ACFFHF_17030</name>
</gene>
<keyword evidence="3" id="KW-1185">Reference proteome</keyword>
<feature type="domain" description="CARDB" evidence="1">
    <location>
        <begin position="408"/>
        <end position="497"/>
    </location>
</feature>
<evidence type="ECO:0000259" key="1">
    <source>
        <dbReference type="Pfam" id="PF07705"/>
    </source>
</evidence>
<comment type="caution">
    <text evidence="2">The sequence shown here is derived from an EMBL/GenBank/DDBJ whole genome shotgun (WGS) entry which is preliminary data.</text>
</comment>
<dbReference type="InterPro" id="IPR013783">
    <property type="entry name" value="Ig-like_fold"/>
</dbReference>
<accession>A0ABV6KUG2</accession>
<dbReference type="Pfam" id="PF07705">
    <property type="entry name" value="CARDB"/>
    <property type="match status" value="1"/>
</dbReference>
<dbReference type="RefSeq" id="WP_160548325.1">
    <property type="nucleotide sequence ID" value="NZ_JBHLUU010000114.1"/>
</dbReference>
<dbReference type="Gene3D" id="2.60.40.10">
    <property type="entry name" value="Immunoglobulins"/>
    <property type="match status" value="1"/>
</dbReference>
<proteinExistence type="predicted"/>
<protein>
    <submittedName>
        <fullName evidence="2">CARDB domain-containing protein</fullName>
    </submittedName>
</protein>
<evidence type="ECO:0000313" key="3">
    <source>
        <dbReference type="Proteomes" id="UP001589738"/>
    </source>
</evidence>
<evidence type="ECO:0000313" key="2">
    <source>
        <dbReference type="EMBL" id="MFC0476909.1"/>
    </source>
</evidence>
<dbReference type="Proteomes" id="UP001589738">
    <property type="component" value="Unassembled WGS sequence"/>
</dbReference>
<dbReference type="EMBL" id="JBHLUU010000114">
    <property type="protein sequence ID" value="MFC0476909.1"/>
    <property type="molecule type" value="Genomic_DNA"/>
</dbReference>
<name>A0ABV6KUG2_9BACI</name>
<dbReference type="InterPro" id="IPR011635">
    <property type="entry name" value="CARDB"/>
</dbReference>
<organism evidence="2 3">
    <name type="scientific">Robertmurraya beringensis</name>
    <dbReference type="NCBI Taxonomy" id="641660"/>
    <lineage>
        <taxon>Bacteria</taxon>
        <taxon>Bacillati</taxon>
        <taxon>Bacillota</taxon>
        <taxon>Bacilli</taxon>
        <taxon>Bacillales</taxon>
        <taxon>Bacillaceae</taxon>
        <taxon>Robertmurraya</taxon>
    </lineage>
</organism>
<sequence>MKARKIKNLITCTLASLLLISTFYDYISPPSVEAAESRKVAVPYGTINKYMRWEDPKIVSYPNSEYGNYPSTYQYSDGGFTGTLTAKRIILRPKQKVYHKDAIYRTEYRTFTQTYSNVYGGKNDDYVPYWVGVNEDGYSGNIPRVSLSWTDNWVRGRTASLTQYWTDSYFREFSSEVPEPATYNGTHYDATTGQNVSYSLPKSGGLYSIEDKKMWIRYRSLGRSDWYDKNANYYLGFMSNNSTSYYAGNWTDAEPGEAPDRYYGLPRSLSPADVKIVDWGWDEPGVVHADFYASLSPTNAARLVYSSGSYYWRSESGKLNKYRRGVWIDYDLNVPVSKYRQAYSGTFALPDYVRDYTGTATYQGTLSKQVFDHWDEYYTSDQWDVEVEYEGTVYSTNLTAKSITITDTNNASVTHLVKGRQYKATMVVGNNGELNVGAYKVGFYEQGTLKNQQDISSHNSGTDKTLTYTFTAETAGNRTFMFKADNNNVISETNETDLDNTKQKTILVNTLPTVDLTYTPNDVYEGDTVQVCSKPQDADNNPLTVKIFIKKDNGTETTVLTKTNVASGSQQCYTFISEVGRYDIRTTVNDGYDEVSTSTWFYSKPLIINGYVDHTDLWKIQHAKEGNLAHQFYSGEKFLLDADTSPYPTVYVKATLNAIRTDNSLVSSTVPLAFKTNILYKGELYDETFLQYPKNLKVGPATFEFEVKYANGVIKKDTVNIEIIADSYKTFLLHRRY</sequence>